<dbReference type="PANTHER" id="PTHR28297:SF1">
    <property type="entry name" value="FUNGAL PROTEIN"/>
    <property type="match status" value="1"/>
</dbReference>
<feature type="region of interest" description="Disordered" evidence="1">
    <location>
        <begin position="1"/>
        <end position="66"/>
    </location>
</feature>
<accession>A0ABR1GSI9</accession>
<evidence type="ECO:0000313" key="3">
    <source>
        <dbReference type="EMBL" id="KAK7408425.1"/>
    </source>
</evidence>
<reference evidence="3 4" key="1">
    <citation type="journal article" date="2025" name="Microbiol. Resour. Announc.">
        <title>Draft genome sequences for Neonectria magnoliae and Neonectria punicea, canker pathogens of Liriodendron tulipifera and Acer saccharum in West Virginia.</title>
        <authorList>
            <person name="Petronek H.M."/>
            <person name="Kasson M.T."/>
            <person name="Metheny A.M."/>
            <person name="Stauder C.M."/>
            <person name="Lovett B."/>
            <person name="Lynch S.C."/>
            <person name="Garnas J.R."/>
            <person name="Kasson L.R."/>
            <person name="Stajich J.E."/>
        </authorList>
    </citation>
    <scope>NUCLEOTIDE SEQUENCE [LARGE SCALE GENOMIC DNA]</scope>
    <source>
        <strain evidence="3 4">NRRL 64653</strain>
    </source>
</reference>
<keyword evidence="2" id="KW-0812">Transmembrane</keyword>
<feature type="transmembrane region" description="Helical" evidence="2">
    <location>
        <begin position="201"/>
        <end position="223"/>
    </location>
</feature>
<organism evidence="3 4">
    <name type="scientific">Neonectria punicea</name>
    <dbReference type="NCBI Taxonomy" id="979145"/>
    <lineage>
        <taxon>Eukaryota</taxon>
        <taxon>Fungi</taxon>
        <taxon>Dikarya</taxon>
        <taxon>Ascomycota</taxon>
        <taxon>Pezizomycotina</taxon>
        <taxon>Sordariomycetes</taxon>
        <taxon>Hypocreomycetidae</taxon>
        <taxon>Hypocreales</taxon>
        <taxon>Nectriaceae</taxon>
        <taxon>Neonectria</taxon>
    </lineage>
</organism>
<protein>
    <submittedName>
        <fullName evidence="3">Uncharacterized protein</fullName>
    </submittedName>
</protein>
<keyword evidence="4" id="KW-1185">Reference proteome</keyword>
<dbReference type="Proteomes" id="UP001498476">
    <property type="component" value="Unassembled WGS sequence"/>
</dbReference>
<dbReference type="EMBL" id="JAZAVJ010000187">
    <property type="protein sequence ID" value="KAK7408425.1"/>
    <property type="molecule type" value="Genomic_DNA"/>
</dbReference>
<keyword evidence="2" id="KW-1133">Transmembrane helix</keyword>
<sequence length="277" mass="29898">MFWSRTQRETPAGASPADLEQGASPSPRRGSQVDAGTPVDRGRAAEAKSVETPASGGNVDEGGRLEPSEKLTRHQLFYVLVLDGLGGMVLSGGVNFALAYVMYTTQDTVKNPIRLFQLPNTLAGDAAVTIIIQCILTWFVEKGLVAYDLSRRSVQPIGFIPKPSLPWQRRLFFLPVDDAADVETKPPTCLASLLQQALRGFLLAILGFVLLWPAGVGILTAFGDPDGGDYTYADRWTPQVFKLILGGVLGLLTTPLMAAFWLIKAGWEGKSEPPAKL</sequence>
<evidence type="ECO:0000256" key="2">
    <source>
        <dbReference type="SAM" id="Phobius"/>
    </source>
</evidence>
<feature type="compositionally biased region" description="Basic and acidic residues" evidence="1">
    <location>
        <begin position="40"/>
        <end position="49"/>
    </location>
</feature>
<keyword evidence="2" id="KW-0472">Membrane</keyword>
<dbReference type="Pfam" id="PF10445">
    <property type="entry name" value="DUF2456"/>
    <property type="match status" value="1"/>
</dbReference>
<gene>
    <name evidence="3" type="ORF">QQX98_009410</name>
</gene>
<evidence type="ECO:0000256" key="1">
    <source>
        <dbReference type="SAM" id="MobiDB-lite"/>
    </source>
</evidence>
<evidence type="ECO:0000313" key="4">
    <source>
        <dbReference type="Proteomes" id="UP001498476"/>
    </source>
</evidence>
<feature type="transmembrane region" description="Helical" evidence="2">
    <location>
        <begin position="76"/>
        <end position="102"/>
    </location>
</feature>
<feature type="transmembrane region" description="Helical" evidence="2">
    <location>
        <begin position="122"/>
        <end position="140"/>
    </location>
</feature>
<dbReference type="PANTHER" id="PTHR28297">
    <property type="entry name" value="FUNGAL PROTEIN"/>
    <property type="match status" value="1"/>
</dbReference>
<comment type="caution">
    <text evidence="3">The sequence shown here is derived from an EMBL/GenBank/DDBJ whole genome shotgun (WGS) entry which is preliminary data.</text>
</comment>
<feature type="transmembrane region" description="Helical" evidence="2">
    <location>
        <begin position="243"/>
        <end position="263"/>
    </location>
</feature>
<proteinExistence type="predicted"/>
<dbReference type="InterPro" id="IPR018852">
    <property type="entry name" value="DUF2456"/>
</dbReference>
<name>A0ABR1GSI9_9HYPO</name>